<accession>A0A0F7ZSH0</accession>
<organism evidence="1 2">
    <name type="scientific">Hirsutella minnesotensis 3608</name>
    <dbReference type="NCBI Taxonomy" id="1043627"/>
    <lineage>
        <taxon>Eukaryota</taxon>
        <taxon>Fungi</taxon>
        <taxon>Dikarya</taxon>
        <taxon>Ascomycota</taxon>
        <taxon>Pezizomycotina</taxon>
        <taxon>Sordariomycetes</taxon>
        <taxon>Hypocreomycetidae</taxon>
        <taxon>Hypocreales</taxon>
        <taxon>Ophiocordycipitaceae</taxon>
        <taxon>Hirsutella</taxon>
    </lineage>
</organism>
<reference evidence="1 2" key="1">
    <citation type="journal article" date="2014" name="Genome Biol. Evol.">
        <title>Comparative genomics and transcriptomics analyses reveal divergent lifestyle features of nematode endoparasitic fungus Hirsutella minnesotensis.</title>
        <authorList>
            <person name="Lai Y."/>
            <person name="Liu K."/>
            <person name="Zhang X."/>
            <person name="Zhang X."/>
            <person name="Li K."/>
            <person name="Wang N."/>
            <person name="Shu C."/>
            <person name="Wu Y."/>
            <person name="Wang C."/>
            <person name="Bushley K.E."/>
            <person name="Xiang M."/>
            <person name="Liu X."/>
        </authorList>
    </citation>
    <scope>NUCLEOTIDE SEQUENCE [LARGE SCALE GENOMIC DNA]</scope>
    <source>
        <strain evidence="1 2">3608</strain>
    </source>
</reference>
<dbReference type="EMBL" id="KQ030578">
    <property type="protein sequence ID" value="KJZ71348.1"/>
    <property type="molecule type" value="Genomic_DNA"/>
</dbReference>
<evidence type="ECO:0000313" key="1">
    <source>
        <dbReference type="EMBL" id="KJZ71348.1"/>
    </source>
</evidence>
<dbReference type="Pfam" id="PF20246">
    <property type="entry name" value="DUF6601"/>
    <property type="match status" value="1"/>
</dbReference>
<dbReference type="OrthoDB" id="5086500at2759"/>
<keyword evidence="2" id="KW-1185">Reference proteome</keyword>
<protein>
    <submittedName>
        <fullName evidence="1">Uncharacterized protein</fullName>
    </submittedName>
</protein>
<evidence type="ECO:0000313" key="2">
    <source>
        <dbReference type="Proteomes" id="UP000054481"/>
    </source>
</evidence>
<dbReference type="InterPro" id="IPR046536">
    <property type="entry name" value="DUF6601"/>
</dbReference>
<gene>
    <name evidence="1" type="ORF">HIM_09284</name>
</gene>
<sequence length="161" mass="17954">MNRFRDELAYLLAQYSPDLEVRVVAACELFKEGYYPSIGAVSRALTVPNEAKVLGQLRQGIPLGFLLLDHGNEHDADASRRDRGQLLSLLPASYRKESGDLAAVCRHVTACVEKELDLERLTSIHDWLWVAGLPLPPRALHNQLLLGREIFDGHASRLDDG</sequence>
<proteinExistence type="predicted"/>
<dbReference type="AlphaFoldDB" id="A0A0F7ZSH0"/>
<name>A0A0F7ZSH0_9HYPO</name>
<dbReference type="Proteomes" id="UP000054481">
    <property type="component" value="Unassembled WGS sequence"/>
</dbReference>